<dbReference type="InterPro" id="IPR025997">
    <property type="entry name" value="SBP_2_dom"/>
</dbReference>
<evidence type="ECO:0000256" key="2">
    <source>
        <dbReference type="ARBA" id="ARBA00023125"/>
    </source>
</evidence>
<gene>
    <name evidence="5" type="ORF">LQ567_08205</name>
</gene>
<dbReference type="SUPFAM" id="SSF47413">
    <property type="entry name" value="lambda repressor-like DNA-binding domains"/>
    <property type="match status" value="1"/>
</dbReference>
<dbReference type="GO" id="GO:0003677">
    <property type="term" value="F:DNA binding"/>
    <property type="evidence" value="ECO:0007669"/>
    <property type="project" value="UniProtKB-KW"/>
</dbReference>
<dbReference type="PANTHER" id="PTHR30146:SF144">
    <property type="entry name" value="LACI-FAMILY TRANSCRIPTION REGULATOR"/>
    <property type="match status" value="1"/>
</dbReference>
<dbReference type="PANTHER" id="PTHR30146">
    <property type="entry name" value="LACI-RELATED TRANSCRIPTIONAL REPRESSOR"/>
    <property type="match status" value="1"/>
</dbReference>
<dbReference type="Pfam" id="PF00356">
    <property type="entry name" value="LacI"/>
    <property type="match status" value="1"/>
</dbReference>
<evidence type="ECO:0000313" key="6">
    <source>
        <dbReference type="Proteomes" id="UP001199816"/>
    </source>
</evidence>
<keyword evidence="2 5" id="KW-0238">DNA-binding</keyword>
<evidence type="ECO:0000313" key="5">
    <source>
        <dbReference type="EMBL" id="MCD2422739.1"/>
    </source>
</evidence>
<evidence type="ECO:0000256" key="1">
    <source>
        <dbReference type="ARBA" id="ARBA00023015"/>
    </source>
</evidence>
<dbReference type="CDD" id="cd06307">
    <property type="entry name" value="PBP1_sugar_binding"/>
    <property type="match status" value="1"/>
</dbReference>
<proteinExistence type="predicted"/>
<dbReference type="Proteomes" id="UP001199816">
    <property type="component" value="Unassembled WGS sequence"/>
</dbReference>
<evidence type="ECO:0000256" key="3">
    <source>
        <dbReference type="ARBA" id="ARBA00023163"/>
    </source>
</evidence>
<organism evidence="5 6">
    <name type="scientific">Niabella pedocola</name>
    <dbReference type="NCBI Taxonomy" id="1752077"/>
    <lineage>
        <taxon>Bacteria</taxon>
        <taxon>Pseudomonadati</taxon>
        <taxon>Bacteroidota</taxon>
        <taxon>Chitinophagia</taxon>
        <taxon>Chitinophagales</taxon>
        <taxon>Chitinophagaceae</taxon>
        <taxon>Niabella</taxon>
    </lineage>
</organism>
<protein>
    <submittedName>
        <fullName evidence="5">LacI family DNA-binding transcriptional regulator</fullName>
    </submittedName>
</protein>
<reference evidence="5 6" key="1">
    <citation type="submission" date="2021-11" db="EMBL/GenBank/DDBJ databases">
        <title>Genomic of Niabella pedocola.</title>
        <authorList>
            <person name="Wu T."/>
        </authorList>
    </citation>
    <scope>NUCLEOTIDE SEQUENCE [LARGE SCALE GENOMIC DNA]</scope>
    <source>
        <strain evidence="5 6">JCM 31011</strain>
    </source>
</reference>
<dbReference type="Pfam" id="PF13407">
    <property type="entry name" value="Peripla_BP_4"/>
    <property type="match status" value="1"/>
</dbReference>
<dbReference type="EMBL" id="JAJNEC010000005">
    <property type="protein sequence ID" value="MCD2422739.1"/>
    <property type="molecule type" value="Genomic_DNA"/>
</dbReference>
<dbReference type="InterPro" id="IPR028082">
    <property type="entry name" value="Peripla_BP_I"/>
</dbReference>
<feature type="domain" description="HTH lacI-type" evidence="4">
    <location>
        <begin position="7"/>
        <end position="61"/>
    </location>
</feature>
<evidence type="ECO:0000259" key="4">
    <source>
        <dbReference type="PROSITE" id="PS50932"/>
    </source>
</evidence>
<dbReference type="RefSeq" id="WP_231004016.1">
    <property type="nucleotide sequence ID" value="NZ_JAJNEC010000005.1"/>
</dbReference>
<dbReference type="InterPro" id="IPR000843">
    <property type="entry name" value="HTH_LacI"/>
</dbReference>
<keyword evidence="6" id="KW-1185">Reference proteome</keyword>
<dbReference type="PROSITE" id="PS00356">
    <property type="entry name" value="HTH_LACI_1"/>
    <property type="match status" value="1"/>
</dbReference>
<dbReference type="SUPFAM" id="SSF53822">
    <property type="entry name" value="Periplasmic binding protein-like I"/>
    <property type="match status" value="1"/>
</dbReference>
<accession>A0ABS8PNR7</accession>
<dbReference type="CDD" id="cd01392">
    <property type="entry name" value="HTH_LacI"/>
    <property type="match status" value="1"/>
</dbReference>
<dbReference type="Gene3D" id="3.40.50.2300">
    <property type="match status" value="2"/>
</dbReference>
<dbReference type="SMART" id="SM00354">
    <property type="entry name" value="HTH_LACI"/>
    <property type="match status" value="1"/>
</dbReference>
<name>A0ABS8PNR7_9BACT</name>
<dbReference type="InterPro" id="IPR010982">
    <property type="entry name" value="Lambda_DNA-bd_dom_sf"/>
</dbReference>
<comment type="caution">
    <text evidence="5">The sequence shown here is derived from an EMBL/GenBank/DDBJ whole genome shotgun (WGS) entry which is preliminary data.</text>
</comment>
<dbReference type="Gene3D" id="1.10.260.40">
    <property type="entry name" value="lambda repressor-like DNA-binding domains"/>
    <property type="match status" value="1"/>
</dbReference>
<dbReference type="PROSITE" id="PS50932">
    <property type="entry name" value="HTH_LACI_2"/>
    <property type="match status" value="1"/>
</dbReference>
<keyword evidence="3" id="KW-0804">Transcription</keyword>
<sequence>MKSGTRIGVKDIAKMTNVSIATVDRVLHNRPGVALATEKKIKAIIKKYDYRPNILARTLASRKVIRLAILIPAVSKETTYWQAPLDGIGQAEAEVRQFGVTIEKYFFDLNDKQSFVRQTKRILKSKTDGVLMAPHFEGDAEVFSEQLTEQKIPFVYINSDVPGQNSLSYIGPNLYRSGFLGGQLADFISKETSTCLIVHISKTPDSYYHLLEKEKGFRAYFKDRKKGRILKSDIQRTDYASIKKELTAVLKAQRVDLIFVTNSRVFYVARFLEEAGISNIRLIGFDLIDKNISGLESGRIDFIISQKPREQAYRGVMALYNKLIKGEPVEQQVFMPIDILTKENYRFYEG</sequence>
<keyword evidence="1" id="KW-0805">Transcription regulation</keyword>